<name>A0A549YG00_9BACI</name>
<dbReference type="PIRSF" id="PIRSF038931">
    <property type="entry name" value="GerQ"/>
    <property type="match status" value="1"/>
</dbReference>
<dbReference type="Pfam" id="PF09671">
    <property type="entry name" value="Spore_GerQ"/>
    <property type="match status" value="1"/>
</dbReference>
<dbReference type="NCBIfam" id="TIGR02728">
    <property type="entry name" value="spore_gerQ"/>
    <property type="match status" value="1"/>
</dbReference>
<dbReference type="AlphaFoldDB" id="A0A549YG00"/>
<protein>
    <submittedName>
        <fullName evidence="1">Spore coat protein GerQ</fullName>
    </submittedName>
</protein>
<keyword evidence="1" id="KW-0946">Virion</keyword>
<dbReference type="RefSeq" id="WP_142790061.1">
    <property type="nucleotide sequence ID" value="NZ_VJMZ01000001.1"/>
</dbReference>
<accession>A0A549YG00</accession>
<proteinExistence type="predicted"/>
<evidence type="ECO:0000313" key="2">
    <source>
        <dbReference type="Proteomes" id="UP000319280"/>
    </source>
</evidence>
<dbReference type="Proteomes" id="UP000319280">
    <property type="component" value="Unassembled WGS sequence"/>
</dbReference>
<keyword evidence="2" id="KW-1185">Reference proteome</keyword>
<dbReference type="InterPro" id="IPR014099">
    <property type="entry name" value="Spore_coat_GerQ"/>
</dbReference>
<comment type="caution">
    <text evidence="1">The sequence shown here is derived from an EMBL/GenBank/DDBJ whole genome shotgun (WGS) entry which is preliminary data.</text>
</comment>
<dbReference type="EMBL" id="VJMZ01000001">
    <property type="protein sequence ID" value="TRM10819.1"/>
    <property type="molecule type" value="Genomic_DNA"/>
</dbReference>
<sequence length="188" mass="22662">MSENYYDPNPYQAYPSFYFPTASPAYYPAYDPRQFPQYEQQYEQQIPQYEQQQFPQYQQQMPQYQQQQFPQYQQIPQYQQMQPQQPPTQQPMLPSEQSYIENILRLNEGKTATVYMTFENNEQWNAKIFKGIVEAAGRDHIILSDPKTGKRYLLLMIYLDYITFDEELNYQYPFNGGQITQQPTREDT</sequence>
<gene>
    <name evidence="1" type="primary">gerQ</name>
    <name evidence="1" type="ORF">FH966_03275</name>
</gene>
<reference evidence="1 2" key="1">
    <citation type="submission" date="2019-07" db="EMBL/GenBank/DDBJ databases">
        <title>Genomic analysis of Lentibacillus sp. NKC851-2.</title>
        <authorList>
            <person name="Oh Y.J."/>
        </authorList>
    </citation>
    <scope>NUCLEOTIDE SEQUENCE [LARGE SCALE GENOMIC DNA]</scope>
    <source>
        <strain evidence="1 2">NKC851-2</strain>
    </source>
</reference>
<evidence type="ECO:0000313" key="1">
    <source>
        <dbReference type="EMBL" id="TRM10819.1"/>
    </source>
</evidence>
<organism evidence="1 2">
    <name type="scientific">Lentibacillus cibarius</name>
    <dbReference type="NCBI Taxonomy" id="2583219"/>
    <lineage>
        <taxon>Bacteria</taxon>
        <taxon>Bacillati</taxon>
        <taxon>Bacillota</taxon>
        <taxon>Bacilli</taxon>
        <taxon>Bacillales</taxon>
        <taxon>Bacillaceae</taxon>
        <taxon>Lentibacillus</taxon>
    </lineage>
</organism>
<keyword evidence="1" id="KW-0167">Capsid protein</keyword>